<evidence type="ECO:0000259" key="5">
    <source>
        <dbReference type="Pfam" id="PF00775"/>
    </source>
</evidence>
<evidence type="ECO:0000256" key="4">
    <source>
        <dbReference type="SAM" id="MobiDB-lite"/>
    </source>
</evidence>
<protein>
    <submittedName>
        <fullName evidence="6">Protocatechuate 3,4-dioxygenase subunit alpha</fullName>
    </submittedName>
</protein>
<organism evidence="6 7">
    <name type="scientific">Streptomyces sulfonofaciens</name>
    <dbReference type="NCBI Taxonomy" id="68272"/>
    <lineage>
        <taxon>Bacteria</taxon>
        <taxon>Bacillati</taxon>
        <taxon>Actinomycetota</taxon>
        <taxon>Actinomycetes</taxon>
        <taxon>Kitasatosporales</taxon>
        <taxon>Streptomycetaceae</taxon>
        <taxon>Streptomyces</taxon>
    </lineage>
</organism>
<feature type="domain" description="Intradiol ring-cleavage dioxygenases" evidence="5">
    <location>
        <begin position="44"/>
        <end position="125"/>
    </location>
</feature>
<reference evidence="6" key="2">
    <citation type="submission" date="2020-09" db="EMBL/GenBank/DDBJ databases">
        <authorList>
            <person name="Sun Q."/>
            <person name="Ohkuma M."/>
        </authorList>
    </citation>
    <scope>NUCLEOTIDE SEQUENCE</scope>
    <source>
        <strain evidence="6">JCM 5069</strain>
    </source>
</reference>
<dbReference type="AlphaFoldDB" id="A0A919GEJ6"/>
<dbReference type="InterPro" id="IPR000627">
    <property type="entry name" value="Intradiol_dOase_C"/>
</dbReference>
<dbReference type="InterPro" id="IPR012786">
    <property type="entry name" value="Protocat_dOase_a"/>
</dbReference>
<keyword evidence="2" id="KW-0223">Dioxygenase</keyword>
<evidence type="ECO:0000256" key="3">
    <source>
        <dbReference type="ARBA" id="ARBA00023002"/>
    </source>
</evidence>
<evidence type="ECO:0000256" key="2">
    <source>
        <dbReference type="ARBA" id="ARBA00022964"/>
    </source>
</evidence>
<sequence>MTATTPPKATPPLPPTPSHTVGPFYGYALPFPDGGRVAPEGHPDTITLHGYVLDGAGDPVPDALLEFWQSGPDGSLKGRPGSMRRDTVGGGHLGRNGTDFTGFGRVGTDADGHYALRTLPPGNPGVPYISVCVFARGLLHHLFTRAYLADAAPDAGGSTAGGPVPAGDALLASLPEQRRATLVARPEPHRTYRFDIRLQGEAETVFLQFG</sequence>
<evidence type="ECO:0000313" key="7">
    <source>
        <dbReference type="Proteomes" id="UP000603708"/>
    </source>
</evidence>
<dbReference type="Proteomes" id="UP000603708">
    <property type="component" value="Unassembled WGS sequence"/>
</dbReference>
<reference evidence="6" key="1">
    <citation type="journal article" date="2014" name="Int. J. Syst. Evol. Microbiol.">
        <title>Complete genome sequence of Corynebacterium casei LMG S-19264T (=DSM 44701T), isolated from a smear-ripened cheese.</title>
        <authorList>
            <consortium name="US DOE Joint Genome Institute (JGI-PGF)"/>
            <person name="Walter F."/>
            <person name="Albersmeier A."/>
            <person name="Kalinowski J."/>
            <person name="Ruckert C."/>
        </authorList>
    </citation>
    <scope>NUCLEOTIDE SEQUENCE</scope>
    <source>
        <strain evidence="6">JCM 5069</strain>
    </source>
</reference>
<dbReference type="Gene3D" id="2.60.130.10">
    <property type="entry name" value="Aromatic compound dioxygenase"/>
    <property type="match status" value="1"/>
</dbReference>
<feature type="region of interest" description="Disordered" evidence="4">
    <location>
        <begin position="72"/>
        <end position="100"/>
    </location>
</feature>
<dbReference type="InterPro" id="IPR050770">
    <property type="entry name" value="Intradiol_RC_Dioxygenase"/>
</dbReference>
<dbReference type="NCBIfam" id="TIGR02423">
    <property type="entry name" value="protocat_alph"/>
    <property type="match status" value="1"/>
</dbReference>
<name>A0A919GEJ6_9ACTN</name>
<keyword evidence="3" id="KW-0560">Oxidoreductase</keyword>
<proteinExistence type="inferred from homology"/>
<dbReference type="Pfam" id="PF00775">
    <property type="entry name" value="Dioxygenase_C"/>
    <property type="match status" value="1"/>
</dbReference>
<evidence type="ECO:0000256" key="1">
    <source>
        <dbReference type="ARBA" id="ARBA00007825"/>
    </source>
</evidence>
<evidence type="ECO:0000313" key="6">
    <source>
        <dbReference type="EMBL" id="GHH82499.1"/>
    </source>
</evidence>
<dbReference type="RefSeq" id="WP_189934377.1">
    <property type="nucleotide sequence ID" value="NZ_BNCD01000012.1"/>
</dbReference>
<dbReference type="GO" id="GO:0018578">
    <property type="term" value="F:protocatechuate 3,4-dioxygenase activity"/>
    <property type="evidence" value="ECO:0007669"/>
    <property type="project" value="InterPro"/>
</dbReference>
<gene>
    <name evidence="6" type="ORF">GCM10018793_42500</name>
</gene>
<dbReference type="EMBL" id="BNCD01000012">
    <property type="protein sequence ID" value="GHH82499.1"/>
    <property type="molecule type" value="Genomic_DNA"/>
</dbReference>
<comment type="similarity">
    <text evidence="1">Belongs to the intradiol ring-cleavage dioxygenase family.</text>
</comment>
<dbReference type="GO" id="GO:0008199">
    <property type="term" value="F:ferric iron binding"/>
    <property type="evidence" value="ECO:0007669"/>
    <property type="project" value="InterPro"/>
</dbReference>
<dbReference type="InterPro" id="IPR015889">
    <property type="entry name" value="Intradiol_dOase_core"/>
</dbReference>
<dbReference type="PANTHER" id="PTHR33711">
    <property type="entry name" value="DIOXYGENASE, PUTATIVE (AFU_ORTHOLOGUE AFUA_2G02910)-RELATED"/>
    <property type="match status" value="1"/>
</dbReference>
<keyword evidence="7" id="KW-1185">Reference proteome</keyword>
<dbReference type="SUPFAM" id="SSF49482">
    <property type="entry name" value="Aromatic compound dioxygenase"/>
    <property type="match status" value="1"/>
</dbReference>
<comment type="caution">
    <text evidence="6">The sequence shown here is derived from an EMBL/GenBank/DDBJ whole genome shotgun (WGS) entry which is preliminary data.</text>
</comment>
<accession>A0A919GEJ6</accession>
<dbReference type="PANTHER" id="PTHR33711:SF9">
    <property type="entry name" value="PROTOCATECHUATE 3,4-DIOXYGENASE ALPHA CHAIN"/>
    <property type="match status" value="1"/>
</dbReference>